<dbReference type="Gene3D" id="3.30.1320.10">
    <property type="match status" value="1"/>
</dbReference>
<sequence length="125" mass="14196">MSVRIRMKRMGRTHRPFYRICIMDSRKPRDGKTIEEVGTYDPMVQEKSKRVTVDMERIDYWLGVGAQPTEKVGVLLRKVREDNWGVVKQPPPMQAPKAPEPEAAAEEPAAEGEATEEAAAEQTEE</sequence>
<dbReference type="KEGG" id="pbs:Plabr_0155"/>
<dbReference type="GO" id="GO:0003735">
    <property type="term" value="F:structural constituent of ribosome"/>
    <property type="evidence" value="ECO:0007669"/>
    <property type="project" value="InterPro"/>
</dbReference>
<dbReference type="InterPro" id="IPR000307">
    <property type="entry name" value="Ribosomal_bS16"/>
</dbReference>
<accession>F0SNF1</accession>
<dbReference type="InterPro" id="IPR023803">
    <property type="entry name" value="Ribosomal_bS16_dom_sf"/>
</dbReference>
<dbReference type="Proteomes" id="UP000006860">
    <property type="component" value="Chromosome"/>
</dbReference>
<evidence type="ECO:0000313" key="6">
    <source>
        <dbReference type="Proteomes" id="UP000006860"/>
    </source>
</evidence>
<dbReference type="GO" id="GO:0015935">
    <property type="term" value="C:small ribosomal subunit"/>
    <property type="evidence" value="ECO:0007669"/>
    <property type="project" value="TreeGrafter"/>
</dbReference>
<reference evidence="6" key="1">
    <citation type="submission" date="2011-02" db="EMBL/GenBank/DDBJ databases">
        <title>The complete genome of Planctomyces brasiliensis DSM 5305.</title>
        <authorList>
            <person name="Lucas S."/>
            <person name="Copeland A."/>
            <person name="Lapidus A."/>
            <person name="Bruce D."/>
            <person name="Goodwin L."/>
            <person name="Pitluck S."/>
            <person name="Kyrpides N."/>
            <person name="Mavromatis K."/>
            <person name="Pagani I."/>
            <person name="Ivanova N."/>
            <person name="Ovchinnikova G."/>
            <person name="Lu M."/>
            <person name="Detter J.C."/>
            <person name="Han C."/>
            <person name="Land M."/>
            <person name="Hauser L."/>
            <person name="Markowitz V."/>
            <person name="Cheng J.-F."/>
            <person name="Hugenholtz P."/>
            <person name="Woyke T."/>
            <person name="Wu D."/>
            <person name="Tindall B."/>
            <person name="Pomrenke H.G."/>
            <person name="Brambilla E."/>
            <person name="Klenk H.-P."/>
            <person name="Eisen J.A."/>
        </authorList>
    </citation>
    <scope>NUCLEOTIDE SEQUENCE [LARGE SCALE GENOMIC DNA]</scope>
    <source>
        <strain evidence="6">ATCC 49424 / DSM 5305 / JCM 21570 / NBRC 103401 / IFAM 1448</strain>
    </source>
</reference>
<dbReference type="GO" id="GO:0005737">
    <property type="term" value="C:cytoplasm"/>
    <property type="evidence" value="ECO:0007669"/>
    <property type="project" value="UniProtKB-ARBA"/>
</dbReference>
<evidence type="ECO:0000256" key="3">
    <source>
        <dbReference type="HAMAP-Rule" id="MF_00385"/>
    </source>
</evidence>
<keyword evidence="2 3" id="KW-0687">Ribonucleoprotein</keyword>
<dbReference type="EMBL" id="CP002546">
    <property type="protein sequence ID" value="ADY57785.1"/>
    <property type="molecule type" value="Genomic_DNA"/>
</dbReference>
<dbReference type="PANTHER" id="PTHR12919:SF20">
    <property type="entry name" value="SMALL RIBOSOMAL SUBUNIT PROTEIN BS16M"/>
    <property type="match status" value="1"/>
</dbReference>
<proteinExistence type="inferred from homology"/>
<evidence type="ECO:0000313" key="5">
    <source>
        <dbReference type="EMBL" id="ADY57785.1"/>
    </source>
</evidence>
<dbReference type="STRING" id="756272.Plabr_0155"/>
<evidence type="ECO:0000256" key="2">
    <source>
        <dbReference type="ARBA" id="ARBA00023274"/>
    </source>
</evidence>
<dbReference type="HAMAP" id="MF_00385">
    <property type="entry name" value="Ribosomal_bS16"/>
    <property type="match status" value="1"/>
</dbReference>
<dbReference type="eggNOG" id="COG0228">
    <property type="taxonomic scope" value="Bacteria"/>
</dbReference>
<feature type="region of interest" description="Disordered" evidence="4">
    <location>
        <begin position="86"/>
        <end position="125"/>
    </location>
</feature>
<feature type="compositionally biased region" description="Acidic residues" evidence="4">
    <location>
        <begin position="103"/>
        <end position="125"/>
    </location>
</feature>
<dbReference type="HOGENOM" id="CLU_100590_3_1_0"/>
<comment type="similarity">
    <text evidence="3">Belongs to the bacterial ribosomal protein bS16 family.</text>
</comment>
<keyword evidence="6" id="KW-1185">Reference proteome</keyword>
<dbReference type="Pfam" id="PF00886">
    <property type="entry name" value="Ribosomal_S16"/>
    <property type="match status" value="1"/>
</dbReference>
<dbReference type="PANTHER" id="PTHR12919">
    <property type="entry name" value="30S RIBOSOMAL PROTEIN S16"/>
    <property type="match status" value="1"/>
</dbReference>
<organism evidence="5 6">
    <name type="scientific">Rubinisphaera brasiliensis (strain ATCC 49424 / DSM 5305 / JCM 21570 / IAM 15109 / NBRC 103401 / IFAM 1448)</name>
    <name type="common">Planctomyces brasiliensis</name>
    <dbReference type="NCBI Taxonomy" id="756272"/>
    <lineage>
        <taxon>Bacteria</taxon>
        <taxon>Pseudomonadati</taxon>
        <taxon>Planctomycetota</taxon>
        <taxon>Planctomycetia</taxon>
        <taxon>Planctomycetales</taxon>
        <taxon>Planctomycetaceae</taxon>
        <taxon>Rubinisphaera</taxon>
    </lineage>
</organism>
<keyword evidence="1 3" id="KW-0689">Ribosomal protein</keyword>
<dbReference type="AlphaFoldDB" id="F0SNF1"/>
<protein>
    <recommendedName>
        <fullName evidence="3">Small ribosomal subunit protein bS16</fullName>
    </recommendedName>
</protein>
<dbReference type="NCBIfam" id="TIGR00002">
    <property type="entry name" value="S16"/>
    <property type="match status" value="1"/>
</dbReference>
<evidence type="ECO:0000256" key="1">
    <source>
        <dbReference type="ARBA" id="ARBA00022980"/>
    </source>
</evidence>
<gene>
    <name evidence="3" type="primary">rpsP</name>
    <name evidence="5" type="ordered locus">Plabr_0155</name>
</gene>
<dbReference type="SUPFAM" id="SSF54565">
    <property type="entry name" value="Ribosomal protein S16"/>
    <property type="match status" value="1"/>
</dbReference>
<evidence type="ECO:0000256" key="4">
    <source>
        <dbReference type="SAM" id="MobiDB-lite"/>
    </source>
</evidence>
<name>F0SNF1_RUBBR</name>
<dbReference type="GO" id="GO:0006412">
    <property type="term" value="P:translation"/>
    <property type="evidence" value="ECO:0007669"/>
    <property type="project" value="UniProtKB-UniRule"/>
</dbReference>